<feature type="region of interest" description="Disordered" evidence="1">
    <location>
        <begin position="623"/>
        <end position="688"/>
    </location>
</feature>
<feature type="domain" description="GH18" evidence="3">
    <location>
        <begin position="62"/>
        <end position="357"/>
    </location>
</feature>
<evidence type="ECO:0000256" key="1">
    <source>
        <dbReference type="SAM" id="MobiDB-lite"/>
    </source>
</evidence>
<feature type="chain" id="PRO_5042039804" evidence="2">
    <location>
        <begin position="24"/>
        <end position="824"/>
    </location>
</feature>
<dbReference type="PROSITE" id="PS51910">
    <property type="entry name" value="GH18_2"/>
    <property type="match status" value="1"/>
</dbReference>
<keyword evidence="4" id="KW-0378">Hydrolase</keyword>
<dbReference type="SUPFAM" id="SSF51445">
    <property type="entry name" value="(Trans)glycosidases"/>
    <property type="match status" value="1"/>
</dbReference>
<dbReference type="Gene3D" id="3.20.20.80">
    <property type="entry name" value="Glycosidases"/>
    <property type="match status" value="1"/>
</dbReference>
<feature type="region of interest" description="Disordered" evidence="1">
    <location>
        <begin position="720"/>
        <end position="773"/>
    </location>
</feature>
<feature type="compositionally biased region" description="Low complexity" evidence="1">
    <location>
        <begin position="503"/>
        <end position="513"/>
    </location>
</feature>
<reference evidence="4" key="2">
    <citation type="submission" date="2023-06" db="EMBL/GenBank/DDBJ databases">
        <authorList>
            <consortium name="Lawrence Berkeley National Laboratory"/>
            <person name="Haridas S."/>
            <person name="Hensen N."/>
            <person name="Bonometti L."/>
            <person name="Westerberg I."/>
            <person name="Brannstrom I.O."/>
            <person name="Guillou S."/>
            <person name="Cros-Aarteil S."/>
            <person name="Calhoun S."/>
            <person name="Kuo A."/>
            <person name="Mondo S."/>
            <person name="Pangilinan J."/>
            <person name="Riley R."/>
            <person name="Labutti K."/>
            <person name="Andreopoulos B."/>
            <person name="Lipzen A."/>
            <person name="Chen C."/>
            <person name="Yanf M."/>
            <person name="Daum C."/>
            <person name="Ng V."/>
            <person name="Clum A."/>
            <person name="Steindorff A."/>
            <person name="Ohm R."/>
            <person name="Martin F."/>
            <person name="Silar P."/>
            <person name="Natvig D."/>
            <person name="Lalanne C."/>
            <person name="Gautier V."/>
            <person name="Ament-Velasquez S.L."/>
            <person name="Kruys A."/>
            <person name="Hutchinson M.I."/>
            <person name="Powell A.J."/>
            <person name="Barry K."/>
            <person name="Miller A.N."/>
            <person name="Grigoriev I.V."/>
            <person name="Debuchy R."/>
            <person name="Gladieux P."/>
            <person name="Thoren M.H."/>
            <person name="Johannesson H."/>
        </authorList>
    </citation>
    <scope>NUCLEOTIDE SEQUENCE</scope>
    <source>
        <strain evidence="4">CBS 560.94</strain>
    </source>
</reference>
<dbReference type="GeneID" id="87865318"/>
<accession>A0AAE0JH06</accession>
<protein>
    <submittedName>
        <fullName evidence="4">Glycoside hydrolase superfamily</fullName>
    </submittedName>
</protein>
<feature type="region of interest" description="Disordered" evidence="1">
    <location>
        <begin position="500"/>
        <end position="565"/>
    </location>
</feature>
<evidence type="ECO:0000256" key="2">
    <source>
        <dbReference type="SAM" id="SignalP"/>
    </source>
</evidence>
<organism evidence="4 5">
    <name type="scientific">Neurospora tetraspora</name>
    <dbReference type="NCBI Taxonomy" id="94610"/>
    <lineage>
        <taxon>Eukaryota</taxon>
        <taxon>Fungi</taxon>
        <taxon>Dikarya</taxon>
        <taxon>Ascomycota</taxon>
        <taxon>Pezizomycotina</taxon>
        <taxon>Sordariomycetes</taxon>
        <taxon>Sordariomycetidae</taxon>
        <taxon>Sordariales</taxon>
        <taxon>Sordariaceae</taxon>
        <taxon>Neurospora</taxon>
    </lineage>
</organism>
<feature type="compositionally biased region" description="Basic and acidic residues" evidence="1">
    <location>
        <begin position="519"/>
        <end position="543"/>
    </location>
</feature>
<reference evidence="4" key="1">
    <citation type="journal article" date="2023" name="Mol. Phylogenet. Evol.">
        <title>Genome-scale phylogeny and comparative genomics of the fungal order Sordariales.</title>
        <authorList>
            <person name="Hensen N."/>
            <person name="Bonometti L."/>
            <person name="Westerberg I."/>
            <person name="Brannstrom I.O."/>
            <person name="Guillou S."/>
            <person name="Cros-Aarteil S."/>
            <person name="Calhoun S."/>
            <person name="Haridas S."/>
            <person name="Kuo A."/>
            <person name="Mondo S."/>
            <person name="Pangilinan J."/>
            <person name="Riley R."/>
            <person name="LaButti K."/>
            <person name="Andreopoulos B."/>
            <person name="Lipzen A."/>
            <person name="Chen C."/>
            <person name="Yan M."/>
            <person name="Daum C."/>
            <person name="Ng V."/>
            <person name="Clum A."/>
            <person name="Steindorff A."/>
            <person name="Ohm R.A."/>
            <person name="Martin F."/>
            <person name="Silar P."/>
            <person name="Natvig D.O."/>
            <person name="Lalanne C."/>
            <person name="Gautier V."/>
            <person name="Ament-Velasquez S.L."/>
            <person name="Kruys A."/>
            <person name="Hutchinson M.I."/>
            <person name="Powell A.J."/>
            <person name="Barry K."/>
            <person name="Miller A.N."/>
            <person name="Grigoriev I.V."/>
            <person name="Debuchy R."/>
            <person name="Gladieux P."/>
            <person name="Hiltunen Thoren M."/>
            <person name="Johannesson H."/>
        </authorList>
    </citation>
    <scope>NUCLEOTIDE SEQUENCE</scope>
    <source>
        <strain evidence="4">CBS 560.94</strain>
    </source>
</reference>
<comment type="caution">
    <text evidence="4">The sequence shown here is derived from an EMBL/GenBank/DDBJ whole genome shotgun (WGS) entry which is preliminary data.</text>
</comment>
<feature type="compositionally biased region" description="Basic and acidic residues" evidence="1">
    <location>
        <begin position="740"/>
        <end position="773"/>
    </location>
</feature>
<keyword evidence="5" id="KW-1185">Reference proteome</keyword>
<feature type="compositionally biased region" description="Acidic residues" evidence="1">
    <location>
        <begin position="650"/>
        <end position="659"/>
    </location>
</feature>
<dbReference type="RefSeq" id="XP_062682779.1">
    <property type="nucleotide sequence ID" value="XM_062828164.1"/>
</dbReference>
<dbReference type="InterPro" id="IPR001223">
    <property type="entry name" value="Glyco_hydro18_cat"/>
</dbReference>
<dbReference type="Proteomes" id="UP001278500">
    <property type="component" value="Unassembled WGS sequence"/>
</dbReference>
<feature type="signal peptide" evidence="2">
    <location>
        <begin position="1"/>
        <end position="23"/>
    </location>
</feature>
<dbReference type="GO" id="GO:0016787">
    <property type="term" value="F:hydrolase activity"/>
    <property type="evidence" value="ECO:0007669"/>
    <property type="project" value="UniProtKB-KW"/>
</dbReference>
<proteinExistence type="predicted"/>
<evidence type="ECO:0000259" key="3">
    <source>
        <dbReference type="PROSITE" id="PS51910"/>
    </source>
</evidence>
<dbReference type="EMBL" id="JAUEPP010000003">
    <property type="protein sequence ID" value="KAK3347697.1"/>
    <property type="molecule type" value="Genomic_DNA"/>
</dbReference>
<name>A0AAE0JH06_9PEZI</name>
<dbReference type="GO" id="GO:0005975">
    <property type="term" value="P:carbohydrate metabolic process"/>
    <property type="evidence" value="ECO:0007669"/>
    <property type="project" value="InterPro"/>
</dbReference>
<evidence type="ECO:0000313" key="4">
    <source>
        <dbReference type="EMBL" id="KAK3347697.1"/>
    </source>
</evidence>
<evidence type="ECO:0000313" key="5">
    <source>
        <dbReference type="Proteomes" id="UP001278500"/>
    </source>
</evidence>
<dbReference type="AlphaFoldDB" id="A0AAE0JH06"/>
<sequence length="824" mass="90002">MRFAVFRAAAALVTILTPTIVTAANPLQAHIHTNEHAVSPRDAVANSQGNTTDTAIIRSEIPRLIIYYQTTHDRSGKPISMLPLITEKNIALTHLIVCSLHINKDGDITLNDHCPTHPRYGTLWQEAQVLRSAGVKIMGMIDGAAVGSFSKETLDSADETVFNRYYGQLHGTIKHYGLQGLDVDVEQPMSQSGIERLIFRLRKDFGPDFIITLAPVASALTIQGARNGWNLSGFDYRKLMLAQSGAGKEVAFYNCQFYSGFGDAGSPNQFHQIISDNRDMRGALTPTKVVIGQLTSPKNGGAGFVTAGTLANSIKSLRDVYGQIGGIAGWEYFNGLPGGEEEPWKWAQTMTAILRPDQVPTLKVTREMAIKLTSVWKESAAAGMREAASKVNGVEKNANRTLVVAVVGPLDPDDVDDVFAFVVVQIPPFAATTQPPIHPNFSIIAMAWASSFSRPTKSDAIPPPYYLLQQYQNDPEEPYCKGCGKLIDPKRTFGITGAPVSTAASQKQAAGKSKGSKRGGKDQDKEDDKASEKTGQHQQKEVAKFCTSRCRSESHHKKRDVKEQERQIEETYIKLLNGQMVEGMEQVADGQADGKRKGKNGGAKPKKGEGIVVTLEEVEAIVYGRENDPEKVYGRKKNRKSRALTSLGTNDEDTADEESQSTSTEAARPPSRDSAIGGINIEPLQLDDKAVNDEIAPLPKGKSHPYTTGGHEVARLAIRSGTRIRPPQEVSEVNGSVGGEKGRAERKAETEEMKEEIRQKKLEGDRKAQQKDMIKSVARRGVVFGFDASTSPDGKKKLCECVMPGGKVVEPHFAKGNWGIRWRE</sequence>
<dbReference type="CDD" id="cd06546">
    <property type="entry name" value="GH18_CTS3_chitinase"/>
    <property type="match status" value="1"/>
</dbReference>
<feature type="region of interest" description="Disordered" evidence="1">
    <location>
        <begin position="588"/>
        <end position="610"/>
    </location>
</feature>
<keyword evidence="2" id="KW-0732">Signal</keyword>
<dbReference type="InterPro" id="IPR017853">
    <property type="entry name" value="GH"/>
</dbReference>
<gene>
    <name evidence="4" type="ORF">B0H65DRAFT_507729</name>
</gene>